<dbReference type="InterPro" id="IPR051105">
    <property type="entry name" value="WWC/KIBRA_Hippo_Reg"/>
</dbReference>
<evidence type="ECO:0000313" key="2">
    <source>
        <dbReference type="Proteomes" id="UP000028999"/>
    </source>
</evidence>
<dbReference type="PaxDb" id="3708-A0A078I973"/>
<gene>
    <name evidence="1" type="primary">BnaA07g10590D</name>
    <name evidence="1" type="ORF">GSBRNA2T00085919001</name>
</gene>
<dbReference type="Gramene" id="CDY46637">
    <property type="protein sequence ID" value="CDY46637"/>
    <property type="gene ID" value="GSBRNA2T00085919001"/>
</dbReference>
<accession>A0A078I973</accession>
<dbReference type="STRING" id="3708.A0A078I973"/>
<keyword evidence="2" id="KW-1185">Reference proteome</keyword>
<dbReference type="PANTHER" id="PTHR14791:SF42">
    <property type="entry name" value="F16L1.2 PROTEIN"/>
    <property type="match status" value="1"/>
</dbReference>
<evidence type="ECO:0000313" key="1">
    <source>
        <dbReference type="EMBL" id="CDY46637.1"/>
    </source>
</evidence>
<name>A0A078I973_BRANA</name>
<dbReference type="OrthoDB" id="1424894at2759"/>
<sequence>MSSLRDGALCSRKRYQMNVNGESFHGSFKRNKQGDQTQAQLEKNTTMFYQRSKSENARLMKPDVQLHLDTKGHSESSEDRRTYLDLELNLSLSASSTVKEIMKKDECSKGKTLIMAPSNKGKPGDIRLSRSPSWLEFEGDDDNDDDKKQEMVTTVCMKCHMLVMLCKSTLVCPNCKFIHPDDHSSTKLFKPLSLFKLLC</sequence>
<proteinExistence type="predicted"/>
<dbReference type="EMBL" id="LK032680">
    <property type="protein sequence ID" value="CDY46637.1"/>
    <property type="molecule type" value="Genomic_DNA"/>
</dbReference>
<dbReference type="Proteomes" id="UP000028999">
    <property type="component" value="Unassembled WGS sequence"/>
</dbReference>
<dbReference type="PANTHER" id="PTHR14791">
    <property type="entry name" value="BOMB/KIRA PROTEINS"/>
    <property type="match status" value="1"/>
</dbReference>
<dbReference type="KEGG" id="bna:106356394"/>
<dbReference type="AlphaFoldDB" id="A0A078I973"/>
<reference evidence="1 2" key="1">
    <citation type="journal article" date="2014" name="Science">
        <title>Plant genetics. Early allopolyploid evolution in the post-Neolithic Brassica napus oilseed genome.</title>
        <authorList>
            <person name="Chalhoub B."/>
            <person name="Denoeud F."/>
            <person name="Liu S."/>
            <person name="Parkin I.A."/>
            <person name="Tang H."/>
            <person name="Wang X."/>
            <person name="Chiquet J."/>
            <person name="Belcram H."/>
            <person name="Tong C."/>
            <person name="Samans B."/>
            <person name="Correa M."/>
            <person name="Da Silva C."/>
            <person name="Just J."/>
            <person name="Falentin C."/>
            <person name="Koh C.S."/>
            <person name="Le Clainche I."/>
            <person name="Bernard M."/>
            <person name="Bento P."/>
            <person name="Noel B."/>
            <person name="Labadie K."/>
            <person name="Alberti A."/>
            <person name="Charles M."/>
            <person name="Arnaud D."/>
            <person name="Guo H."/>
            <person name="Daviaud C."/>
            <person name="Alamery S."/>
            <person name="Jabbari K."/>
            <person name="Zhao M."/>
            <person name="Edger P.P."/>
            <person name="Chelaifa H."/>
            <person name="Tack D."/>
            <person name="Lassalle G."/>
            <person name="Mestiri I."/>
            <person name="Schnel N."/>
            <person name="Le Paslier M.C."/>
            <person name="Fan G."/>
            <person name="Renault V."/>
            <person name="Bayer P.E."/>
            <person name="Golicz A.A."/>
            <person name="Manoli S."/>
            <person name="Lee T.H."/>
            <person name="Thi V.H."/>
            <person name="Chalabi S."/>
            <person name="Hu Q."/>
            <person name="Fan C."/>
            <person name="Tollenaere R."/>
            <person name="Lu Y."/>
            <person name="Battail C."/>
            <person name="Shen J."/>
            <person name="Sidebottom C.H."/>
            <person name="Wang X."/>
            <person name="Canaguier A."/>
            <person name="Chauveau A."/>
            <person name="Berard A."/>
            <person name="Deniot G."/>
            <person name="Guan M."/>
            <person name="Liu Z."/>
            <person name="Sun F."/>
            <person name="Lim Y.P."/>
            <person name="Lyons E."/>
            <person name="Town C.D."/>
            <person name="Bancroft I."/>
            <person name="Wang X."/>
            <person name="Meng J."/>
            <person name="Ma J."/>
            <person name="Pires J.C."/>
            <person name="King G.J."/>
            <person name="Brunel D."/>
            <person name="Delourme R."/>
            <person name="Renard M."/>
            <person name="Aury J.M."/>
            <person name="Adams K.L."/>
            <person name="Batley J."/>
            <person name="Snowdon R.J."/>
            <person name="Tost J."/>
            <person name="Edwards D."/>
            <person name="Zhou Y."/>
            <person name="Hua W."/>
            <person name="Sharpe A.G."/>
            <person name="Paterson A.H."/>
            <person name="Guan C."/>
            <person name="Wincker P."/>
        </authorList>
    </citation>
    <scope>NUCLEOTIDE SEQUENCE [LARGE SCALE GENOMIC DNA]</scope>
    <source>
        <strain evidence="2">cv. Darmor-bzh</strain>
    </source>
</reference>
<protein>
    <submittedName>
        <fullName evidence="1">BnaA07g10590D protein</fullName>
    </submittedName>
</protein>
<organism evidence="1 2">
    <name type="scientific">Brassica napus</name>
    <name type="common">Rape</name>
    <dbReference type="NCBI Taxonomy" id="3708"/>
    <lineage>
        <taxon>Eukaryota</taxon>
        <taxon>Viridiplantae</taxon>
        <taxon>Streptophyta</taxon>
        <taxon>Embryophyta</taxon>
        <taxon>Tracheophyta</taxon>
        <taxon>Spermatophyta</taxon>
        <taxon>Magnoliopsida</taxon>
        <taxon>eudicotyledons</taxon>
        <taxon>Gunneridae</taxon>
        <taxon>Pentapetalae</taxon>
        <taxon>rosids</taxon>
        <taxon>malvids</taxon>
        <taxon>Brassicales</taxon>
        <taxon>Brassicaceae</taxon>
        <taxon>Brassiceae</taxon>
        <taxon>Brassica</taxon>
    </lineage>
</organism>